<evidence type="ECO:0000313" key="5">
    <source>
        <dbReference type="EMBL" id="SDI48800.1"/>
    </source>
</evidence>
<gene>
    <name evidence="5" type="ORF">SAMN05216352_10883</name>
</gene>
<evidence type="ECO:0000313" key="6">
    <source>
        <dbReference type="Proteomes" id="UP000199017"/>
    </source>
</evidence>
<dbReference type="OrthoDB" id="9804819at2"/>
<accession>A0A1G8L0Z9</accession>
<organism evidence="5 6">
    <name type="scientific">Alteribacillus bidgolensis</name>
    <dbReference type="NCBI Taxonomy" id="930129"/>
    <lineage>
        <taxon>Bacteria</taxon>
        <taxon>Bacillati</taxon>
        <taxon>Bacillota</taxon>
        <taxon>Bacilli</taxon>
        <taxon>Bacillales</taxon>
        <taxon>Bacillaceae</taxon>
        <taxon>Alteribacillus</taxon>
    </lineage>
</organism>
<dbReference type="RefSeq" id="WP_091585943.1">
    <property type="nucleotide sequence ID" value="NZ_FNDU01000008.1"/>
</dbReference>
<dbReference type="SMART" id="SM00382">
    <property type="entry name" value="AAA"/>
    <property type="match status" value="1"/>
</dbReference>
<keyword evidence="1" id="KW-0813">Transport</keyword>
<dbReference type="InterPro" id="IPR003439">
    <property type="entry name" value="ABC_transporter-like_ATP-bd"/>
</dbReference>
<dbReference type="EMBL" id="FNDU01000008">
    <property type="protein sequence ID" value="SDI48800.1"/>
    <property type="molecule type" value="Genomic_DNA"/>
</dbReference>
<keyword evidence="6" id="KW-1185">Reference proteome</keyword>
<name>A0A1G8L0Z9_9BACI</name>
<proteinExistence type="predicted"/>
<dbReference type="InterPro" id="IPR003593">
    <property type="entry name" value="AAA+_ATPase"/>
</dbReference>
<reference evidence="5 6" key="1">
    <citation type="submission" date="2016-10" db="EMBL/GenBank/DDBJ databases">
        <authorList>
            <person name="de Groot N.N."/>
        </authorList>
    </citation>
    <scope>NUCLEOTIDE SEQUENCE [LARGE SCALE GENOMIC DNA]</scope>
    <source>
        <strain evidence="6">P4B,CCM 7963,CECT 7998,DSM 25260,IBRC-M 10614,KCTC 13821</strain>
    </source>
</reference>
<dbReference type="Pfam" id="PF00005">
    <property type="entry name" value="ABC_tran"/>
    <property type="match status" value="1"/>
</dbReference>
<keyword evidence="2" id="KW-0547">Nucleotide-binding</keyword>
<dbReference type="SUPFAM" id="SSF52540">
    <property type="entry name" value="P-loop containing nucleoside triphosphate hydrolases"/>
    <property type="match status" value="1"/>
</dbReference>
<evidence type="ECO:0000256" key="1">
    <source>
        <dbReference type="ARBA" id="ARBA00022448"/>
    </source>
</evidence>
<dbReference type="CDD" id="cd03230">
    <property type="entry name" value="ABC_DR_subfamily_A"/>
    <property type="match status" value="1"/>
</dbReference>
<dbReference type="Proteomes" id="UP000199017">
    <property type="component" value="Unassembled WGS sequence"/>
</dbReference>
<dbReference type="PROSITE" id="PS50893">
    <property type="entry name" value="ABC_TRANSPORTER_2"/>
    <property type="match status" value="1"/>
</dbReference>
<dbReference type="PANTHER" id="PTHR42939">
    <property type="entry name" value="ABC TRANSPORTER ATP-BINDING PROTEIN ALBC-RELATED"/>
    <property type="match status" value="1"/>
</dbReference>
<evidence type="ECO:0000256" key="2">
    <source>
        <dbReference type="ARBA" id="ARBA00022741"/>
    </source>
</evidence>
<dbReference type="PANTHER" id="PTHR42939:SF1">
    <property type="entry name" value="ABC TRANSPORTER ATP-BINDING PROTEIN ALBC-RELATED"/>
    <property type="match status" value="1"/>
</dbReference>
<protein>
    <submittedName>
        <fullName evidence="5">ABC-2 type transport system ATP-binding protein</fullName>
    </submittedName>
</protein>
<sequence>MIHVEGVTKKFEKETAVATIELSVKTGSIYGLLGSNGAGKTTLLKILAGIYRPDHGNVHIEKQSIYENVSLKQKVVFIPDSLYFFPQATIHQMADYYRSFYPGWNQERYETLQQVFNIDPHRKIQRLSKGMQRQVAFWLSLSCMPNVLILDEPIDGLDPVMRQKIKNLLFQDVAERDLTVIISSHNLREIEDICDHVGIMHKGKLVIEKELDDLKTDTHKIQVAFSSPEQETSMLKQLNILHQEKRGSVNLLIGKGQKQHIEEIVRSSQPLVFDMLPLTLEEIFIYEMGGVGYEIENILI</sequence>
<feature type="domain" description="ABC transporter" evidence="4">
    <location>
        <begin position="2"/>
        <end position="227"/>
    </location>
</feature>
<dbReference type="Gene3D" id="3.40.50.300">
    <property type="entry name" value="P-loop containing nucleotide triphosphate hydrolases"/>
    <property type="match status" value="1"/>
</dbReference>
<dbReference type="STRING" id="930129.SAMN05216352_10883"/>
<evidence type="ECO:0000256" key="3">
    <source>
        <dbReference type="ARBA" id="ARBA00022840"/>
    </source>
</evidence>
<dbReference type="AlphaFoldDB" id="A0A1G8L0Z9"/>
<dbReference type="InterPro" id="IPR027417">
    <property type="entry name" value="P-loop_NTPase"/>
</dbReference>
<evidence type="ECO:0000259" key="4">
    <source>
        <dbReference type="PROSITE" id="PS50893"/>
    </source>
</evidence>
<dbReference type="GO" id="GO:0016887">
    <property type="term" value="F:ATP hydrolysis activity"/>
    <property type="evidence" value="ECO:0007669"/>
    <property type="project" value="InterPro"/>
</dbReference>
<dbReference type="InterPro" id="IPR051782">
    <property type="entry name" value="ABC_Transporter_VariousFunc"/>
</dbReference>
<keyword evidence="3 5" id="KW-0067">ATP-binding</keyword>
<dbReference type="GO" id="GO:0005524">
    <property type="term" value="F:ATP binding"/>
    <property type="evidence" value="ECO:0007669"/>
    <property type="project" value="UniProtKB-KW"/>
</dbReference>